<evidence type="ECO:0000256" key="9">
    <source>
        <dbReference type="ARBA" id="ARBA00022741"/>
    </source>
</evidence>
<keyword evidence="5" id="KW-0808">Transferase</keyword>
<dbReference type="FunFam" id="3.30.200.20:FF:000328">
    <property type="entry name" value="Leucine-rich repeat protein kinase family protein"/>
    <property type="match status" value="1"/>
</dbReference>
<dbReference type="SUPFAM" id="SSF52058">
    <property type="entry name" value="L domain-like"/>
    <property type="match status" value="1"/>
</dbReference>
<keyword evidence="8" id="KW-0677">Repeat</keyword>
<dbReference type="InterPro" id="IPR001245">
    <property type="entry name" value="Ser-Thr/Tyr_kinase_cat_dom"/>
</dbReference>
<dbReference type="SMART" id="SM00220">
    <property type="entry name" value="S_TKc"/>
    <property type="match status" value="1"/>
</dbReference>
<dbReference type="InterPro" id="IPR008271">
    <property type="entry name" value="Ser/Thr_kinase_AS"/>
</dbReference>
<comment type="subcellular location">
    <subcellularLocation>
        <location evidence="1">Membrane</location>
        <topology evidence="1">Single-pass type I membrane protein</topology>
    </subcellularLocation>
</comment>
<dbReference type="GO" id="GO:0004674">
    <property type="term" value="F:protein serine/threonine kinase activity"/>
    <property type="evidence" value="ECO:0007669"/>
    <property type="project" value="UniProtKB-KW"/>
</dbReference>
<dbReference type="InterPro" id="IPR001611">
    <property type="entry name" value="Leu-rich_rpt"/>
</dbReference>
<keyword evidence="9 16" id="KW-0547">Nucleotide-binding</keyword>
<dbReference type="CDD" id="cd14066">
    <property type="entry name" value="STKc_IRAK"/>
    <property type="match status" value="1"/>
</dbReference>
<keyword evidence="12 17" id="KW-1133">Transmembrane helix</keyword>
<dbReference type="PANTHER" id="PTHR45974">
    <property type="entry name" value="RECEPTOR-LIKE PROTEIN 55"/>
    <property type="match status" value="1"/>
</dbReference>
<evidence type="ECO:0000313" key="20">
    <source>
        <dbReference type="EMBL" id="KAD5317869.1"/>
    </source>
</evidence>
<evidence type="ECO:0000256" key="14">
    <source>
        <dbReference type="ARBA" id="ARBA00023170"/>
    </source>
</evidence>
<dbReference type="FunFam" id="3.80.10.10:FF:000542">
    <property type="entry name" value="Leucine-rich repeat protein kinase family protein"/>
    <property type="match status" value="1"/>
</dbReference>
<evidence type="ECO:0000256" key="16">
    <source>
        <dbReference type="PROSITE-ProRule" id="PRU10141"/>
    </source>
</evidence>
<dbReference type="FunFam" id="3.80.10.10:FF:000363">
    <property type="entry name" value="Leucine-rich repeat family protein"/>
    <property type="match status" value="1"/>
</dbReference>
<evidence type="ECO:0000256" key="15">
    <source>
        <dbReference type="ARBA" id="ARBA00023180"/>
    </source>
</evidence>
<dbReference type="FunFam" id="1.10.510.10:FF:000453">
    <property type="entry name" value="LRR receptor-like serine/threonine-protein kinase HSL2"/>
    <property type="match status" value="1"/>
</dbReference>
<keyword evidence="6 17" id="KW-0812">Transmembrane</keyword>
<evidence type="ECO:0000256" key="7">
    <source>
        <dbReference type="ARBA" id="ARBA00022729"/>
    </source>
</evidence>
<dbReference type="GO" id="GO:0005524">
    <property type="term" value="F:ATP binding"/>
    <property type="evidence" value="ECO:0007669"/>
    <property type="project" value="UniProtKB-UniRule"/>
</dbReference>
<feature type="binding site" evidence="16">
    <location>
        <position position="647"/>
    </location>
    <ligand>
        <name>ATP</name>
        <dbReference type="ChEBI" id="CHEBI:30616"/>
    </ligand>
</feature>
<keyword evidence="15" id="KW-0325">Glycoprotein</keyword>
<protein>
    <recommendedName>
        <fullName evidence="2">non-specific serine/threonine protein kinase</fullName>
        <ecNumber evidence="2">2.7.11.1</ecNumber>
    </recommendedName>
</protein>
<evidence type="ECO:0000256" key="11">
    <source>
        <dbReference type="ARBA" id="ARBA00022840"/>
    </source>
</evidence>
<dbReference type="PROSITE" id="PS00107">
    <property type="entry name" value="PROTEIN_KINASE_ATP"/>
    <property type="match status" value="1"/>
</dbReference>
<dbReference type="InterPro" id="IPR011009">
    <property type="entry name" value="Kinase-like_dom_sf"/>
</dbReference>
<organism evidence="20 21">
    <name type="scientific">Mikania micrantha</name>
    <name type="common">bitter vine</name>
    <dbReference type="NCBI Taxonomy" id="192012"/>
    <lineage>
        <taxon>Eukaryota</taxon>
        <taxon>Viridiplantae</taxon>
        <taxon>Streptophyta</taxon>
        <taxon>Embryophyta</taxon>
        <taxon>Tracheophyta</taxon>
        <taxon>Spermatophyta</taxon>
        <taxon>Magnoliopsida</taxon>
        <taxon>eudicotyledons</taxon>
        <taxon>Gunneridae</taxon>
        <taxon>Pentapetalae</taxon>
        <taxon>asterids</taxon>
        <taxon>campanulids</taxon>
        <taxon>Asterales</taxon>
        <taxon>Asteraceae</taxon>
        <taxon>Asteroideae</taxon>
        <taxon>Heliantheae alliance</taxon>
        <taxon>Eupatorieae</taxon>
        <taxon>Mikania</taxon>
    </lineage>
</organism>
<dbReference type="OrthoDB" id="2015206at2759"/>
<comment type="caution">
    <text evidence="20">The sequence shown here is derived from an EMBL/GenBank/DDBJ whole genome shotgun (WGS) entry which is preliminary data.</text>
</comment>
<name>A0A5N6NU97_9ASTR</name>
<dbReference type="PROSITE" id="PS00108">
    <property type="entry name" value="PROTEIN_KINASE_ST"/>
    <property type="match status" value="1"/>
</dbReference>
<keyword evidence="14" id="KW-0675">Receptor</keyword>
<evidence type="ECO:0000256" key="1">
    <source>
        <dbReference type="ARBA" id="ARBA00004479"/>
    </source>
</evidence>
<keyword evidence="7 18" id="KW-0732">Signal</keyword>
<reference evidence="20 21" key="1">
    <citation type="submission" date="2019-05" db="EMBL/GenBank/DDBJ databases">
        <title>Mikania micrantha, genome provides insights into the molecular mechanism of rapid growth.</title>
        <authorList>
            <person name="Liu B."/>
        </authorList>
    </citation>
    <scope>NUCLEOTIDE SEQUENCE [LARGE SCALE GENOMIC DNA]</scope>
    <source>
        <strain evidence="20">NLD-2019</strain>
        <tissue evidence="20">Leaf</tissue>
    </source>
</reference>
<dbReference type="Gene3D" id="3.30.200.20">
    <property type="entry name" value="Phosphorylase Kinase, domain 1"/>
    <property type="match status" value="1"/>
</dbReference>
<keyword evidence="3" id="KW-0723">Serine/threonine-protein kinase</keyword>
<evidence type="ECO:0000256" key="2">
    <source>
        <dbReference type="ARBA" id="ARBA00012513"/>
    </source>
</evidence>
<feature type="signal peptide" evidence="18">
    <location>
        <begin position="1"/>
        <end position="21"/>
    </location>
</feature>
<gene>
    <name evidence="20" type="ORF">E3N88_17815</name>
</gene>
<evidence type="ECO:0000256" key="13">
    <source>
        <dbReference type="ARBA" id="ARBA00023136"/>
    </source>
</evidence>
<proteinExistence type="predicted"/>
<evidence type="ECO:0000256" key="4">
    <source>
        <dbReference type="ARBA" id="ARBA00022614"/>
    </source>
</evidence>
<evidence type="ECO:0000256" key="5">
    <source>
        <dbReference type="ARBA" id="ARBA00022679"/>
    </source>
</evidence>
<dbReference type="AlphaFoldDB" id="A0A5N6NU97"/>
<evidence type="ECO:0000256" key="3">
    <source>
        <dbReference type="ARBA" id="ARBA00022527"/>
    </source>
</evidence>
<evidence type="ECO:0000256" key="18">
    <source>
        <dbReference type="SAM" id="SignalP"/>
    </source>
</evidence>
<evidence type="ECO:0000256" key="17">
    <source>
        <dbReference type="SAM" id="Phobius"/>
    </source>
</evidence>
<evidence type="ECO:0000313" key="21">
    <source>
        <dbReference type="Proteomes" id="UP000326396"/>
    </source>
</evidence>
<dbReference type="InterPro" id="IPR017441">
    <property type="entry name" value="Protein_kinase_ATP_BS"/>
</dbReference>
<evidence type="ECO:0000256" key="6">
    <source>
        <dbReference type="ARBA" id="ARBA00022692"/>
    </source>
</evidence>
<evidence type="ECO:0000256" key="12">
    <source>
        <dbReference type="ARBA" id="ARBA00022989"/>
    </source>
</evidence>
<dbReference type="EMBL" id="SZYD01000009">
    <property type="protein sequence ID" value="KAD5317869.1"/>
    <property type="molecule type" value="Genomic_DNA"/>
</dbReference>
<dbReference type="PROSITE" id="PS50011">
    <property type="entry name" value="PROTEIN_KINASE_DOM"/>
    <property type="match status" value="1"/>
</dbReference>
<accession>A0A5N6NU97</accession>
<dbReference type="EC" id="2.7.11.1" evidence="2"/>
<dbReference type="GO" id="GO:0016020">
    <property type="term" value="C:membrane"/>
    <property type="evidence" value="ECO:0007669"/>
    <property type="project" value="UniProtKB-SubCell"/>
</dbReference>
<evidence type="ECO:0000259" key="19">
    <source>
        <dbReference type="PROSITE" id="PS50011"/>
    </source>
</evidence>
<dbReference type="SUPFAM" id="SSF56112">
    <property type="entry name" value="Protein kinase-like (PK-like)"/>
    <property type="match status" value="1"/>
</dbReference>
<keyword evidence="10" id="KW-0418">Kinase</keyword>
<dbReference type="Pfam" id="PF13855">
    <property type="entry name" value="LRR_8"/>
    <property type="match status" value="1"/>
</dbReference>
<dbReference type="Pfam" id="PF07714">
    <property type="entry name" value="PK_Tyr_Ser-Thr"/>
    <property type="match status" value="1"/>
</dbReference>
<keyword evidence="11 16" id="KW-0067">ATP-binding</keyword>
<feature type="domain" description="Protein kinase" evidence="19">
    <location>
        <begin position="619"/>
        <end position="892"/>
    </location>
</feature>
<dbReference type="InterPro" id="IPR000719">
    <property type="entry name" value="Prot_kinase_dom"/>
</dbReference>
<dbReference type="InterPro" id="IPR032675">
    <property type="entry name" value="LRR_dom_sf"/>
</dbReference>
<feature type="chain" id="PRO_5024359717" description="non-specific serine/threonine protein kinase" evidence="18">
    <location>
        <begin position="22"/>
        <end position="907"/>
    </location>
</feature>
<dbReference type="Proteomes" id="UP000326396">
    <property type="component" value="Linkage Group LG17"/>
</dbReference>
<feature type="transmembrane region" description="Helical" evidence="17">
    <location>
        <begin position="548"/>
        <end position="571"/>
    </location>
</feature>
<keyword evidence="21" id="KW-1185">Reference proteome</keyword>
<sequence length="907" mass="99557">MNPRIRLCLIVFWCQVMVITAVTDPNDLAVLNAVKSGWQNLPTNWKGSDPCGSNWEGINCTNTRVTALVLAGMGVATDDIGDIPSLSMLQYLDLSNNNGIKAILPSSIQNLKNITTLILVGCSFRGPIPDSIGSLKQLVFLGLNNNSFIGPIPPSIGNLTKLLWLDLTYNQLSGPIPISNDTASGLDNLVNAQHFHLANNQLSGPIPPELFSVNMSLIHFLVNNNQLSGTIPASIGTVQTLEVVRLDSNSLTKVVPQNLTNLQTVSVLYLSNNQLTGPVPDLSGMNSLLYVDMSNNSFDNSDILTWFTLPSLTTLLMEMTQLQGEIPSNVFQPQLEKLVLSNNLLNGTLDVGNNYKSDLIVDLTNNSITNFTQNFGYNLSLNLDNNPICKAGSTERYCATGKPNPPTGFPSNTCPPAHCGSNKVLSPNCKCTCPYTGTIYFLSYSFSNLDNTTYYATLHDALISAFRFNQLPVDSIYISNAILDEYNYLQYRLHIFPSSEDYFTRSAVSSIGTVINRQNFSIPYYGPLFFLDDSYLSTGKKSSNHGNVVGVAVGGFVILFLIVSAITYAIYQKRKASKAKQNSPFESWGANGSDAGSVPQLKGTRWCTFEELKRCTNNFSEENMIGTGGYGQVYKGTLDTGHVVAIKRAQQRSLQGAQEFKTEIELLSRIHHKNVVSLVGFCYEHGEQMLVYEYISNGTLKDNLTGKAGMKLNWMKRLKVALDSAKGVTYLHELANPPIIHRDIKSNNILLDEHMNAKVADFGLSKLLGDESKGYVSTQVKGTLGYMDPEYYMTQQLTEKSDVYSFGIVLLELLTSRSPIHKGKYIVREVKEAIDKSGDPNGIYTILDPSLGSFQTLGGLTKFVNLAMSCVQDSGSDRPKMGDVVREIESIIDLAVLSLDVESSLTF</sequence>
<evidence type="ECO:0000256" key="10">
    <source>
        <dbReference type="ARBA" id="ARBA00022777"/>
    </source>
</evidence>
<keyword evidence="13 17" id="KW-0472">Membrane</keyword>
<dbReference type="PANTHER" id="PTHR45974:SF242">
    <property type="entry name" value="LEUCINE-RICH REPEAT PROTEIN KINASE FAMILY PROTEIN"/>
    <property type="match status" value="1"/>
</dbReference>
<dbReference type="Gene3D" id="3.80.10.10">
    <property type="entry name" value="Ribonuclease Inhibitor"/>
    <property type="match status" value="3"/>
</dbReference>
<evidence type="ECO:0000256" key="8">
    <source>
        <dbReference type="ARBA" id="ARBA00022737"/>
    </source>
</evidence>
<keyword evidence="4" id="KW-0433">Leucine-rich repeat</keyword>
<dbReference type="Pfam" id="PF00560">
    <property type="entry name" value="LRR_1"/>
    <property type="match status" value="3"/>
</dbReference>
<dbReference type="Gene3D" id="1.10.510.10">
    <property type="entry name" value="Transferase(Phosphotransferase) domain 1"/>
    <property type="match status" value="1"/>
</dbReference>